<accession>A0A6B0GPG3</accession>
<comment type="cofactor">
    <cofactor evidence="1">
        <name>Mg(2+)</name>
        <dbReference type="ChEBI" id="CHEBI:18420"/>
    </cofactor>
</comment>
<dbReference type="SUPFAM" id="SSF88723">
    <property type="entry name" value="PIN domain-like"/>
    <property type="match status" value="1"/>
</dbReference>
<dbReference type="GO" id="GO:0004518">
    <property type="term" value="F:nuclease activity"/>
    <property type="evidence" value="ECO:0007669"/>
    <property type="project" value="UniProtKB-KW"/>
</dbReference>
<comment type="similarity">
    <text evidence="6">Belongs to the PINc/VapC protein family.</text>
</comment>
<feature type="domain" description="PIN" evidence="7">
    <location>
        <begin position="1"/>
        <end position="122"/>
    </location>
</feature>
<dbReference type="Proteomes" id="UP000451471">
    <property type="component" value="Unassembled WGS sequence"/>
</dbReference>
<dbReference type="PANTHER" id="PTHR33653">
    <property type="entry name" value="RIBONUCLEASE VAPC2"/>
    <property type="match status" value="1"/>
</dbReference>
<dbReference type="AlphaFoldDB" id="A0A6B0GPG3"/>
<gene>
    <name evidence="8" type="ORF">GQS65_12985</name>
</gene>
<comment type="caution">
    <text evidence="8">The sequence shown here is derived from an EMBL/GenBank/DDBJ whole genome shotgun (WGS) entry which is preliminary data.</text>
</comment>
<dbReference type="InterPro" id="IPR050556">
    <property type="entry name" value="Type_II_TA_system_RNase"/>
</dbReference>
<dbReference type="GO" id="GO:0046872">
    <property type="term" value="F:metal ion binding"/>
    <property type="evidence" value="ECO:0007669"/>
    <property type="project" value="UniProtKB-KW"/>
</dbReference>
<evidence type="ECO:0000256" key="5">
    <source>
        <dbReference type="ARBA" id="ARBA00022842"/>
    </source>
</evidence>
<keyword evidence="2" id="KW-0540">Nuclease</keyword>
<sequence>MLLDTDFIIDLMTRHEGAVALLNDIEASDEPQFVSSVTLFELYHSLARVDQPDERRQNIQAVLEDRPVLDADSDVMTTAGQLHGRLVADGNEVGPLDVIIGATGLVHGESVVTGNEADFERIFAAAEPPLAVGLTTYDK</sequence>
<evidence type="ECO:0000256" key="4">
    <source>
        <dbReference type="ARBA" id="ARBA00022801"/>
    </source>
</evidence>
<protein>
    <submittedName>
        <fullName evidence="8">PIN domain-containing protein</fullName>
    </submittedName>
</protein>
<keyword evidence="9" id="KW-1185">Reference proteome</keyword>
<dbReference type="InterPro" id="IPR002716">
    <property type="entry name" value="PIN_dom"/>
</dbReference>
<dbReference type="InterPro" id="IPR029060">
    <property type="entry name" value="PIN-like_dom_sf"/>
</dbReference>
<keyword evidence="4" id="KW-0378">Hydrolase</keyword>
<evidence type="ECO:0000256" key="3">
    <source>
        <dbReference type="ARBA" id="ARBA00022723"/>
    </source>
</evidence>
<dbReference type="Gene3D" id="3.40.50.1010">
    <property type="entry name" value="5'-nuclease"/>
    <property type="match status" value="1"/>
</dbReference>
<evidence type="ECO:0000259" key="7">
    <source>
        <dbReference type="Pfam" id="PF01850"/>
    </source>
</evidence>
<evidence type="ECO:0000313" key="8">
    <source>
        <dbReference type="EMBL" id="MWG35387.1"/>
    </source>
</evidence>
<dbReference type="Pfam" id="PF01850">
    <property type="entry name" value="PIN"/>
    <property type="match status" value="1"/>
</dbReference>
<reference evidence="8 9" key="1">
    <citation type="submission" date="2019-12" db="EMBL/GenBank/DDBJ databases">
        <title>Halocatena pleomorpha gen. nov. sp. nov., an extremely halophilic archaeon of family Halobacteriaceae isolated from saltpan soil.</title>
        <authorList>
            <person name="Pal Y."/>
            <person name="Verma A."/>
            <person name="Krishnamurthi S."/>
            <person name="Kumar P."/>
        </authorList>
    </citation>
    <scope>NUCLEOTIDE SEQUENCE [LARGE SCALE GENOMIC DNA]</scope>
    <source>
        <strain evidence="8 9">JCM 16495</strain>
    </source>
</reference>
<evidence type="ECO:0000256" key="1">
    <source>
        <dbReference type="ARBA" id="ARBA00001946"/>
    </source>
</evidence>
<name>A0A6B0GPG3_9EURY</name>
<evidence type="ECO:0000256" key="2">
    <source>
        <dbReference type="ARBA" id="ARBA00022722"/>
    </source>
</evidence>
<dbReference type="GO" id="GO:0016787">
    <property type="term" value="F:hydrolase activity"/>
    <property type="evidence" value="ECO:0007669"/>
    <property type="project" value="UniProtKB-KW"/>
</dbReference>
<evidence type="ECO:0000313" key="9">
    <source>
        <dbReference type="Proteomes" id="UP000451471"/>
    </source>
</evidence>
<keyword evidence="3" id="KW-0479">Metal-binding</keyword>
<organism evidence="8 9">
    <name type="scientific">Halomarina oriensis</name>
    <dbReference type="NCBI Taxonomy" id="671145"/>
    <lineage>
        <taxon>Archaea</taxon>
        <taxon>Methanobacteriati</taxon>
        <taxon>Methanobacteriota</taxon>
        <taxon>Stenosarchaea group</taxon>
        <taxon>Halobacteria</taxon>
        <taxon>Halobacteriales</taxon>
        <taxon>Natronomonadaceae</taxon>
        <taxon>Halomarina</taxon>
    </lineage>
</organism>
<dbReference type="EMBL" id="WSZK01000022">
    <property type="protein sequence ID" value="MWG35387.1"/>
    <property type="molecule type" value="Genomic_DNA"/>
</dbReference>
<keyword evidence="5" id="KW-0460">Magnesium</keyword>
<evidence type="ECO:0000256" key="6">
    <source>
        <dbReference type="ARBA" id="ARBA00038093"/>
    </source>
</evidence>
<dbReference type="PANTHER" id="PTHR33653:SF1">
    <property type="entry name" value="RIBONUCLEASE VAPC2"/>
    <property type="match status" value="1"/>
</dbReference>
<proteinExistence type="inferred from homology"/>